<dbReference type="AlphaFoldDB" id="A0A327ZED6"/>
<accession>A0A327ZED6</accession>
<feature type="transmembrane region" description="Helical" evidence="2">
    <location>
        <begin position="198"/>
        <end position="219"/>
    </location>
</feature>
<feature type="transmembrane region" description="Helical" evidence="2">
    <location>
        <begin position="80"/>
        <end position="100"/>
    </location>
</feature>
<name>A0A327ZED6_9ACTN</name>
<feature type="transmembrane region" description="Helical" evidence="2">
    <location>
        <begin position="120"/>
        <end position="140"/>
    </location>
</feature>
<feature type="transmembrane region" description="Helical" evidence="2">
    <location>
        <begin position="38"/>
        <end position="59"/>
    </location>
</feature>
<evidence type="ECO:0000256" key="1">
    <source>
        <dbReference type="SAM" id="MobiDB-lite"/>
    </source>
</evidence>
<feature type="transmembrane region" description="Helical" evidence="2">
    <location>
        <begin position="169"/>
        <end position="186"/>
    </location>
</feature>
<dbReference type="PANTHER" id="PTHR37312">
    <property type="entry name" value="MEMBRANE-BOUND ACYLTRANSFERASE YKRP-RELATED"/>
    <property type="match status" value="1"/>
</dbReference>
<proteinExistence type="predicted"/>
<keyword evidence="2" id="KW-0472">Membrane</keyword>
<organism evidence="4 5">
    <name type="scientific">Actinoplanes lutulentus</name>
    <dbReference type="NCBI Taxonomy" id="1287878"/>
    <lineage>
        <taxon>Bacteria</taxon>
        <taxon>Bacillati</taxon>
        <taxon>Actinomycetota</taxon>
        <taxon>Actinomycetes</taxon>
        <taxon>Micromonosporales</taxon>
        <taxon>Micromonosporaceae</taxon>
        <taxon>Actinoplanes</taxon>
    </lineage>
</organism>
<feature type="transmembrane region" description="Helical" evidence="2">
    <location>
        <begin position="147"/>
        <end position="163"/>
    </location>
</feature>
<evidence type="ECO:0000313" key="4">
    <source>
        <dbReference type="EMBL" id="RAK39710.1"/>
    </source>
</evidence>
<feature type="compositionally biased region" description="Low complexity" evidence="1">
    <location>
        <begin position="344"/>
        <end position="361"/>
    </location>
</feature>
<evidence type="ECO:0000313" key="5">
    <source>
        <dbReference type="Proteomes" id="UP000249341"/>
    </source>
</evidence>
<dbReference type="PANTHER" id="PTHR37312:SF1">
    <property type="entry name" value="MEMBRANE-BOUND ACYLTRANSFERASE YKRP-RELATED"/>
    <property type="match status" value="1"/>
</dbReference>
<dbReference type="InterPro" id="IPR052734">
    <property type="entry name" value="Nod_factor_acetyltransferase"/>
</dbReference>
<evidence type="ECO:0000259" key="3">
    <source>
        <dbReference type="Pfam" id="PF01757"/>
    </source>
</evidence>
<dbReference type="EMBL" id="QLMJ01000004">
    <property type="protein sequence ID" value="RAK39710.1"/>
    <property type="molecule type" value="Genomic_DNA"/>
</dbReference>
<keyword evidence="2" id="KW-0812">Transmembrane</keyword>
<evidence type="ECO:0000256" key="2">
    <source>
        <dbReference type="SAM" id="Phobius"/>
    </source>
</evidence>
<keyword evidence="2" id="KW-1133">Transmembrane helix</keyword>
<feature type="region of interest" description="Disordered" evidence="1">
    <location>
        <begin position="328"/>
        <end position="368"/>
    </location>
</feature>
<feature type="domain" description="Acyltransferase 3" evidence="3">
    <location>
        <begin position="14"/>
        <end position="313"/>
    </location>
</feature>
<sequence length="368" mass="39514">MAPVIGSSRPPRSAALDAIRVLAILAVLAGHLPYRPPWLPPTVYAWHVPVFFLLTGYLWRYGRPAGDEINRRWLSIGRPYVTWLALLGVPFLVIGCLILNEYEFVDQVRRTLTLVGANRLFTTFWFLAALFFAAILARLLEPAPRSAAWALGLLGLVAGYLTGKSLSSLPLWIGLALPSLFFILVGQELKRFRERIPVPLVTGLLAIAAGAALVATGLAETVDMKYARLGTPVLGVLVAVLIGAGLVLVAEVLTPAVPAVIQRFVIAVAQSGLVVVLIHPAIIWGLSTWTDLRMPFFYTALVVLSWSIAYTLSRVPGLAGWLVGVDRPRGGTPAPVPAARTKPASETGSETAPETAPAADAVLARRSD</sequence>
<dbReference type="InterPro" id="IPR002656">
    <property type="entry name" value="Acyl_transf_3_dom"/>
</dbReference>
<gene>
    <name evidence="4" type="ORF">B0I29_104247</name>
</gene>
<reference evidence="4 5" key="1">
    <citation type="submission" date="2018-06" db="EMBL/GenBank/DDBJ databases">
        <title>Genomic Encyclopedia of Type Strains, Phase III (KMG-III): the genomes of soil and plant-associated and newly described type strains.</title>
        <authorList>
            <person name="Whitman W."/>
        </authorList>
    </citation>
    <scope>NUCLEOTIDE SEQUENCE [LARGE SCALE GENOMIC DNA]</scope>
    <source>
        <strain evidence="4 5">CGMCC 4.7090</strain>
    </source>
</reference>
<dbReference type="Proteomes" id="UP000249341">
    <property type="component" value="Unassembled WGS sequence"/>
</dbReference>
<feature type="transmembrane region" description="Helical" evidence="2">
    <location>
        <begin position="231"/>
        <end position="252"/>
    </location>
</feature>
<feature type="transmembrane region" description="Helical" evidence="2">
    <location>
        <begin position="292"/>
        <end position="312"/>
    </location>
</feature>
<feature type="transmembrane region" description="Helical" evidence="2">
    <location>
        <begin position="14"/>
        <end position="32"/>
    </location>
</feature>
<dbReference type="GO" id="GO:0016747">
    <property type="term" value="F:acyltransferase activity, transferring groups other than amino-acyl groups"/>
    <property type="evidence" value="ECO:0007669"/>
    <property type="project" value="InterPro"/>
</dbReference>
<protein>
    <submittedName>
        <fullName evidence="4">Fucose 4-O-acetylase-like acetyltransferase</fullName>
    </submittedName>
</protein>
<comment type="caution">
    <text evidence="4">The sequence shown here is derived from an EMBL/GenBank/DDBJ whole genome shotgun (WGS) entry which is preliminary data.</text>
</comment>
<dbReference type="Pfam" id="PF01757">
    <property type="entry name" value="Acyl_transf_3"/>
    <property type="match status" value="1"/>
</dbReference>
<keyword evidence="5" id="KW-1185">Reference proteome</keyword>
<feature type="transmembrane region" description="Helical" evidence="2">
    <location>
        <begin position="264"/>
        <end position="286"/>
    </location>
</feature>
<keyword evidence="4" id="KW-0808">Transferase</keyword>